<dbReference type="RefSeq" id="WP_354024902.1">
    <property type="nucleotide sequence ID" value="NZ_JBEPSJ010000002.1"/>
</dbReference>
<keyword evidence="1" id="KW-0472">Membrane</keyword>
<feature type="transmembrane region" description="Helical" evidence="1">
    <location>
        <begin position="76"/>
        <end position="98"/>
    </location>
</feature>
<dbReference type="Proteomes" id="UP001549257">
    <property type="component" value="Unassembled WGS sequence"/>
</dbReference>
<sequence>MVVLSAVGGELAILAVVAVTVGATVLAVEFARGDQTRLAELGHAARTQPYLAVLPVVYLFVRGHHAYTETFEGMRVAWASLVVVIGVCYAAAVVIPAMSTIGELLRQSTEYYSG</sequence>
<protein>
    <submittedName>
        <fullName evidence="2">Uncharacterized protein</fullName>
    </submittedName>
</protein>
<keyword evidence="1" id="KW-0812">Transmembrane</keyword>
<comment type="caution">
    <text evidence="2">The sequence shown here is derived from an EMBL/GenBank/DDBJ whole genome shotgun (WGS) entry which is preliminary data.</text>
</comment>
<feature type="transmembrane region" description="Helical" evidence="1">
    <location>
        <begin position="12"/>
        <end position="31"/>
    </location>
</feature>
<name>A0ABV2QP44_9MICO</name>
<evidence type="ECO:0000313" key="2">
    <source>
        <dbReference type="EMBL" id="MET4582730.1"/>
    </source>
</evidence>
<gene>
    <name evidence="2" type="ORF">ABIE21_002240</name>
</gene>
<accession>A0ABV2QP44</accession>
<evidence type="ECO:0000313" key="3">
    <source>
        <dbReference type="Proteomes" id="UP001549257"/>
    </source>
</evidence>
<keyword evidence="3" id="KW-1185">Reference proteome</keyword>
<feature type="transmembrane region" description="Helical" evidence="1">
    <location>
        <begin position="43"/>
        <end position="61"/>
    </location>
</feature>
<organism evidence="2 3">
    <name type="scientific">Conyzicola nivalis</name>
    <dbReference type="NCBI Taxonomy" id="1477021"/>
    <lineage>
        <taxon>Bacteria</taxon>
        <taxon>Bacillati</taxon>
        <taxon>Actinomycetota</taxon>
        <taxon>Actinomycetes</taxon>
        <taxon>Micrococcales</taxon>
        <taxon>Microbacteriaceae</taxon>
        <taxon>Conyzicola</taxon>
    </lineage>
</organism>
<reference evidence="2 3" key="1">
    <citation type="submission" date="2024-06" db="EMBL/GenBank/DDBJ databases">
        <title>Sorghum-associated microbial communities from plants grown in Nebraska, USA.</title>
        <authorList>
            <person name="Schachtman D."/>
        </authorList>
    </citation>
    <scope>NUCLEOTIDE SEQUENCE [LARGE SCALE GENOMIC DNA]</scope>
    <source>
        <strain evidence="2 3">2857</strain>
    </source>
</reference>
<keyword evidence="1" id="KW-1133">Transmembrane helix</keyword>
<dbReference type="EMBL" id="JBEPSJ010000002">
    <property type="protein sequence ID" value="MET4582730.1"/>
    <property type="molecule type" value="Genomic_DNA"/>
</dbReference>
<proteinExistence type="predicted"/>
<evidence type="ECO:0000256" key="1">
    <source>
        <dbReference type="SAM" id="Phobius"/>
    </source>
</evidence>